<feature type="domain" description="AMP-dependent synthetase/ligase" evidence="7">
    <location>
        <begin position="29"/>
        <end position="467"/>
    </location>
</feature>
<organism evidence="8">
    <name type="scientific">Candidatus Actinomarina minuta</name>
    <dbReference type="NCBI Taxonomy" id="1389454"/>
    <lineage>
        <taxon>Bacteria</taxon>
        <taxon>Bacillati</taxon>
        <taxon>Actinomycetota</taxon>
        <taxon>Actinomycetes</taxon>
        <taxon>Candidatus Actinomarinidae</taxon>
        <taxon>Candidatus Actinomarinales</taxon>
        <taxon>Candidatus Actinomarineae</taxon>
        <taxon>Candidatus Actinomarinaceae</taxon>
        <taxon>Candidatus Actinomarina</taxon>
    </lineage>
</organism>
<evidence type="ECO:0000256" key="3">
    <source>
        <dbReference type="ARBA" id="ARBA00022832"/>
    </source>
</evidence>
<dbReference type="Gene3D" id="3.40.50.12780">
    <property type="entry name" value="N-terminal domain of ligase-like"/>
    <property type="match status" value="1"/>
</dbReference>
<keyword evidence="3" id="KW-0276">Fatty acid metabolism</keyword>
<dbReference type="PROSITE" id="PS00455">
    <property type="entry name" value="AMP_BINDING"/>
    <property type="match status" value="1"/>
</dbReference>
<dbReference type="SUPFAM" id="SSF56801">
    <property type="entry name" value="Acetyl-CoA synthetase-like"/>
    <property type="match status" value="1"/>
</dbReference>
<dbReference type="Gene3D" id="3.30.300.30">
    <property type="match status" value="1"/>
</dbReference>
<comment type="similarity">
    <text evidence="1">Belongs to the ATP-dependent AMP-binding enzyme family.</text>
</comment>
<accession>S5DNZ4</accession>
<dbReference type="InterPro" id="IPR000873">
    <property type="entry name" value="AMP-dep_synth/lig_dom"/>
</dbReference>
<sequence length="641" mass="71000">MSKLHEYLKSQESLITSSVEGKTLIDFIDRNAEEYPDYPALNTPANSEYSAWDSMSWSEYRDAAKNLASGLIDLGLSPGDTAFIMSNNTKEHNISDLGIVYCGATPSTLYKQLKYNQIEYVANLMEAKVAIVGDLELFEEVNKAKKDCVNLKAIVLIDGYEEKKDLDYVYSYHDLIEKGKEINGSDSSKLDEAIATITPETLACLIFTSGTTGKPKGVMISHKNVLWTIESLFGQMIPATKFPRIVSYLPMAHIAARSGDHYQAIYRIGQIFPVPVLEDMKDALPTIKPSVFLAVPRVWEKFKAGLEAKIEENPKKDLIAKAIKNGLEKVDYEQKGESVPFMTGVKHKVFSKLVFSKFKEGLGIVDTEYFVTAAAPMNKDVHRWFHAIGIDVTEIYGMTEDTGPATIGVPGNAVESFSKRLKADSIEVPSVLNPIGKVGIPIPGTEVKVMEDGELCIKGNHVAQGYYKSDEQTKETFDSEGWLHTGDLAEIDSEGYVKIIGRKKEILITSAGKNIAPVEVEDLIKPHQLIGQICVVGDGKKYLTALIVLDGDGGAEAWASDNNIEYSIENMSKNQTVIDAIQKQVDEANSQVAQVQQIKKFVVLEKEWTDSSGELTPTLKLKRNVIAEMYNEEIESMYEEG</sequence>
<dbReference type="EMBL" id="KC811126">
    <property type="protein sequence ID" value="AGQ19238.1"/>
    <property type="molecule type" value="Genomic_DNA"/>
</dbReference>
<dbReference type="Pfam" id="PF23562">
    <property type="entry name" value="AMP-binding_C_3"/>
    <property type="match status" value="1"/>
</dbReference>
<evidence type="ECO:0000256" key="6">
    <source>
        <dbReference type="ARBA" id="ARBA00032875"/>
    </source>
</evidence>
<evidence type="ECO:0000313" key="8">
    <source>
        <dbReference type="EMBL" id="AGQ19238.1"/>
    </source>
</evidence>
<dbReference type="PANTHER" id="PTHR43272:SF32">
    <property type="entry name" value="AMP-DEPENDENT SYNTHETASE_LIGASE DOMAIN-CONTAINING PROTEIN"/>
    <property type="match status" value="1"/>
</dbReference>
<dbReference type="GO" id="GO:0004467">
    <property type="term" value="F:long-chain fatty acid-CoA ligase activity"/>
    <property type="evidence" value="ECO:0007669"/>
    <property type="project" value="UniProtKB-EC"/>
</dbReference>
<evidence type="ECO:0000259" key="7">
    <source>
        <dbReference type="Pfam" id="PF00501"/>
    </source>
</evidence>
<dbReference type="PANTHER" id="PTHR43272">
    <property type="entry name" value="LONG-CHAIN-FATTY-ACID--COA LIGASE"/>
    <property type="match status" value="1"/>
</dbReference>
<proteinExistence type="inferred from homology"/>
<dbReference type="InterPro" id="IPR045851">
    <property type="entry name" value="AMP-bd_C_sf"/>
</dbReference>
<reference evidence="8" key="1">
    <citation type="journal article" date="2013" name="Sci. Rep.">
        <title>Metagenomics uncovers a new group of low GC and ultra-small marine Actinobacteria.</title>
        <authorList>
            <person name="Ghai R."/>
            <person name="Mizuno C.M."/>
            <person name="Picazo A."/>
            <person name="Camacho A."/>
            <person name="Rodriguez-Valera F."/>
        </authorList>
    </citation>
    <scope>NUCLEOTIDE SEQUENCE</scope>
</reference>
<name>S5DNZ4_9ACTN</name>
<dbReference type="CDD" id="cd05907">
    <property type="entry name" value="VL_LC_FACS_like"/>
    <property type="match status" value="1"/>
</dbReference>
<dbReference type="Pfam" id="PF00501">
    <property type="entry name" value="AMP-binding"/>
    <property type="match status" value="1"/>
</dbReference>
<comment type="catalytic activity">
    <reaction evidence="5">
        <text>a long-chain fatty acid + ATP + CoA = a long-chain fatty acyl-CoA + AMP + diphosphate</text>
        <dbReference type="Rhea" id="RHEA:15421"/>
        <dbReference type="ChEBI" id="CHEBI:30616"/>
        <dbReference type="ChEBI" id="CHEBI:33019"/>
        <dbReference type="ChEBI" id="CHEBI:57287"/>
        <dbReference type="ChEBI" id="CHEBI:57560"/>
        <dbReference type="ChEBI" id="CHEBI:83139"/>
        <dbReference type="ChEBI" id="CHEBI:456215"/>
        <dbReference type="EC" id="6.2.1.3"/>
    </reaction>
    <physiologicalReaction direction="left-to-right" evidence="5">
        <dbReference type="Rhea" id="RHEA:15422"/>
    </physiologicalReaction>
</comment>
<evidence type="ECO:0000256" key="1">
    <source>
        <dbReference type="ARBA" id="ARBA00006432"/>
    </source>
</evidence>
<dbReference type="InterPro" id="IPR020845">
    <property type="entry name" value="AMP-binding_CS"/>
</dbReference>
<evidence type="ECO:0000256" key="5">
    <source>
        <dbReference type="ARBA" id="ARBA00024484"/>
    </source>
</evidence>
<dbReference type="GO" id="GO:0016020">
    <property type="term" value="C:membrane"/>
    <property type="evidence" value="ECO:0007669"/>
    <property type="project" value="TreeGrafter"/>
</dbReference>
<dbReference type="InterPro" id="IPR042099">
    <property type="entry name" value="ANL_N_sf"/>
</dbReference>
<keyword evidence="4" id="KW-0443">Lipid metabolism</keyword>
<dbReference type="AlphaFoldDB" id="S5DNZ4"/>
<protein>
    <recommendedName>
        <fullName evidence="6">Acyl-CoA synthetase</fullName>
    </recommendedName>
</protein>
<evidence type="ECO:0000256" key="4">
    <source>
        <dbReference type="ARBA" id="ARBA00023098"/>
    </source>
</evidence>
<keyword evidence="2" id="KW-0436">Ligase</keyword>
<evidence type="ECO:0000256" key="2">
    <source>
        <dbReference type="ARBA" id="ARBA00022598"/>
    </source>
</evidence>